<accession>A0A061J276</accession>
<dbReference type="OrthoDB" id="264265at2759"/>
<gene>
    <name evidence="1" type="ORF">TRSC58_03877</name>
</gene>
<comment type="caution">
    <text evidence="1">The sequence shown here is derived from an EMBL/GenBank/DDBJ whole genome shotgun (WGS) entry which is preliminary data.</text>
</comment>
<organism evidence="1 2">
    <name type="scientific">Trypanosoma rangeli SC58</name>
    <dbReference type="NCBI Taxonomy" id="429131"/>
    <lineage>
        <taxon>Eukaryota</taxon>
        <taxon>Discoba</taxon>
        <taxon>Euglenozoa</taxon>
        <taxon>Kinetoplastea</taxon>
        <taxon>Metakinetoplastina</taxon>
        <taxon>Trypanosomatida</taxon>
        <taxon>Trypanosomatidae</taxon>
        <taxon>Trypanosoma</taxon>
        <taxon>Herpetosoma</taxon>
    </lineage>
</organism>
<proteinExistence type="predicted"/>
<sequence>MKSTYGRPKGKAQWTVESFAERIFISNPRLFSFSHRVLLSLRHPYTAVVVDVIDSDPSRKKDRLEEILGALLQSRDEERKWMRVATMFDSKLTAEEIDVFRRKISLNPEIRLCIETLWTQVGGISNGVVLEEDYKAFHVSLYSYLLRIDSVSVATSSSAAILEDFNYDKRGAVGVDFGSFAISMLELADNWTRTRELEEYIHFFTDIYKNCLEKKHLHSVREVFVPIYKAPVYFAGGLICRVQEGDKVVFSRKRLV</sequence>
<name>A0A061J276_TRYRA</name>
<dbReference type="VEuPathDB" id="TriTrypDB:TRSC58_03877"/>
<evidence type="ECO:0000313" key="2">
    <source>
        <dbReference type="Proteomes" id="UP000031737"/>
    </source>
</evidence>
<keyword evidence="2" id="KW-1185">Reference proteome</keyword>
<dbReference type="AlphaFoldDB" id="A0A061J276"/>
<protein>
    <submittedName>
        <fullName evidence="1">Uncharacterized protein</fullName>
    </submittedName>
</protein>
<dbReference type="EMBL" id="AUPL01003877">
    <property type="protein sequence ID" value="ESL08420.1"/>
    <property type="molecule type" value="Genomic_DNA"/>
</dbReference>
<reference evidence="1 2" key="1">
    <citation type="submission" date="2013-07" db="EMBL/GenBank/DDBJ databases">
        <authorList>
            <person name="Stoco P.H."/>
            <person name="Wagner G."/>
            <person name="Gerber A."/>
            <person name="Zaha A."/>
            <person name="Thompson C."/>
            <person name="Bartholomeu D.C."/>
            <person name="Luckemeyer D.D."/>
            <person name="Bahia D."/>
            <person name="Loreto E."/>
            <person name="Prestes E.B."/>
            <person name="Lima F.M."/>
            <person name="Rodrigues-Luiz G."/>
            <person name="Vallejo G.A."/>
            <person name="Filho J.F."/>
            <person name="Monteiro K.M."/>
            <person name="Tyler K.M."/>
            <person name="de Almeida L.G."/>
            <person name="Ortiz M.F."/>
            <person name="Siervo M.A."/>
            <person name="de Moraes M.H."/>
            <person name="Cunha O.L."/>
            <person name="Mendonca-Neto R."/>
            <person name="Silva R."/>
            <person name="Teixeira S.M."/>
            <person name="Murta S.M."/>
            <person name="Sincero T.C."/>
            <person name="Mendes T.A."/>
            <person name="Urmenyi T.P."/>
            <person name="Silva V.G."/>
            <person name="da Rocha W.D."/>
            <person name="Andersson B."/>
            <person name="Romanha A.J."/>
            <person name="Steindel M."/>
            <person name="de Vasconcelos A.T."/>
            <person name="Grisard E.C."/>
        </authorList>
    </citation>
    <scope>NUCLEOTIDE SEQUENCE [LARGE SCALE GENOMIC DNA]</scope>
    <source>
        <strain evidence="1 2">SC58</strain>
    </source>
</reference>
<evidence type="ECO:0000313" key="1">
    <source>
        <dbReference type="EMBL" id="ESL08420.1"/>
    </source>
</evidence>
<dbReference type="Proteomes" id="UP000031737">
    <property type="component" value="Unassembled WGS sequence"/>
</dbReference>